<dbReference type="EMBL" id="CP032152">
    <property type="protein sequence ID" value="AXY68105.1"/>
    <property type="molecule type" value="Genomic_DNA"/>
</dbReference>
<accession>A0A3B7MET9</accession>
<dbReference type="Proteomes" id="UP000261812">
    <property type="component" value="Chromosome"/>
</dbReference>
<keyword evidence="4" id="KW-1185">Reference proteome</keyword>
<proteinExistence type="predicted"/>
<keyword evidence="1" id="KW-0472">Membrane</keyword>
<keyword evidence="1" id="KW-1133">Transmembrane helix</keyword>
<dbReference type="CDD" id="cd00350">
    <property type="entry name" value="rubredoxin_like"/>
    <property type="match status" value="1"/>
</dbReference>
<dbReference type="CDD" id="cd00118">
    <property type="entry name" value="LysM"/>
    <property type="match status" value="1"/>
</dbReference>
<dbReference type="Gene3D" id="3.10.350.10">
    <property type="entry name" value="LysM domain"/>
    <property type="match status" value="1"/>
</dbReference>
<gene>
    <name evidence="3" type="ORF">D3A95_08310</name>
</gene>
<dbReference type="KEGG" id="tsq:D3A95_08310"/>
<organism evidence="3 4">
    <name type="scientific">Thermosynechococcus sichuanensis E542</name>
    <dbReference type="NCBI Taxonomy" id="2016101"/>
    <lineage>
        <taxon>Bacteria</taxon>
        <taxon>Bacillati</taxon>
        <taxon>Cyanobacteriota</taxon>
        <taxon>Cyanophyceae</taxon>
        <taxon>Acaryochloridales</taxon>
        <taxon>Thermosynechococcaceae</taxon>
        <taxon>Thermosynechococcus</taxon>
        <taxon>Thermosynechococcus sichuanensis</taxon>
    </lineage>
</organism>
<dbReference type="AlphaFoldDB" id="A0A3B7MET9"/>
<reference evidence="4" key="1">
    <citation type="submission" date="2018-09" db="EMBL/GenBank/DDBJ databases">
        <title>Complete genome sequence of thermophilic cyanobacteria strain Thermosynechococcus elongatus PKUAC-SCTE542.</title>
        <authorList>
            <person name="Liang Y."/>
            <person name="Tang J."/>
            <person name="Daroch M."/>
        </authorList>
    </citation>
    <scope>NUCLEOTIDE SEQUENCE [LARGE SCALE GENOMIC DNA]</scope>
    <source>
        <strain evidence="4">E542</strain>
    </source>
</reference>
<evidence type="ECO:0000259" key="2">
    <source>
        <dbReference type="PROSITE" id="PS51782"/>
    </source>
</evidence>
<dbReference type="RefSeq" id="WP_181494579.1">
    <property type="nucleotide sequence ID" value="NZ_CP032152.1"/>
</dbReference>
<evidence type="ECO:0000256" key="1">
    <source>
        <dbReference type="SAM" id="Phobius"/>
    </source>
</evidence>
<evidence type="ECO:0000313" key="3">
    <source>
        <dbReference type="EMBL" id="AXY68105.1"/>
    </source>
</evidence>
<feature type="domain" description="LysM" evidence="2">
    <location>
        <begin position="115"/>
        <end position="164"/>
    </location>
</feature>
<name>A0A3B7MET9_9CYAN</name>
<dbReference type="PROSITE" id="PS51782">
    <property type="entry name" value="LYSM"/>
    <property type="match status" value="1"/>
</dbReference>
<sequence>MNTESKQNKVKFMCPVCEHQISGEEVCPNCDARLENLILLNSLEEVVETKAQQYSTRQTLIFLLIITSVLSALFYFLNSYYASLLTQVTNGIEQNSISFTKLPIAQGTKDLQPRRYHIVQQGDSLSSIAQNYLGNANRWPELVIKNPHLSSRVNQIDIGEKIRID</sequence>
<feature type="transmembrane region" description="Helical" evidence="1">
    <location>
        <begin position="60"/>
        <end position="77"/>
    </location>
</feature>
<dbReference type="InterPro" id="IPR018392">
    <property type="entry name" value="LysM"/>
</dbReference>
<dbReference type="InterPro" id="IPR036779">
    <property type="entry name" value="LysM_dom_sf"/>
</dbReference>
<dbReference type="Pfam" id="PF01476">
    <property type="entry name" value="LysM"/>
    <property type="match status" value="1"/>
</dbReference>
<dbReference type="SMART" id="SM00257">
    <property type="entry name" value="LysM"/>
    <property type="match status" value="1"/>
</dbReference>
<evidence type="ECO:0000313" key="4">
    <source>
        <dbReference type="Proteomes" id="UP000261812"/>
    </source>
</evidence>
<protein>
    <submittedName>
        <fullName evidence="3">LysM peptidoglycan-binding domain-containing protein</fullName>
    </submittedName>
</protein>
<keyword evidence="1" id="KW-0812">Transmembrane</keyword>
<dbReference type="SUPFAM" id="SSF54106">
    <property type="entry name" value="LysM domain"/>
    <property type="match status" value="1"/>
</dbReference>